<name>A0ABT7C667_9MICO</name>
<accession>A0ABT7C667</accession>
<evidence type="ECO:0000313" key="2">
    <source>
        <dbReference type="Proteomes" id="UP001170379"/>
    </source>
</evidence>
<reference evidence="1" key="2">
    <citation type="journal article" date="2022" name="Sci. Rep.">
        <title>In silico prediction of the enzymes involved in the degradation of the herbicide molinate by Gulosibacter molinativorax ON4T.</title>
        <authorList>
            <person name="Lopes A.R."/>
            <person name="Bunin E."/>
            <person name="Viana A.T."/>
            <person name="Froufe H."/>
            <person name="Munoz-Merida A."/>
            <person name="Pinho D."/>
            <person name="Figueiredo J."/>
            <person name="Barroso C."/>
            <person name="Vaz-Moreira I."/>
            <person name="Bellanger X."/>
            <person name="Egas C."/>
            <person name="Nunes O.C."/>
        </authorList>
    </citation>
    <scope>NUCLEOTIDE SEQUENCE</scope>
    <source>
        <strain evidence="1">ON4</strain>
    </source>
</reference>
<dbReference type="Proteomes" id="UP001170379">
    <property type="component" value="Unassembled WGS sequence"/>
</dbReference>
<dbReference type="RefSeq" id="WP_026937828.1">
    <property type="nucleotide sequence ID" value="NZ_CP028426.1"/>
</dbReference>
<proteinExistence type="predicted"/>
<keyword evidence="2" id="KW-1185">Reference proteome</keyword>
<protein>
    <submittedName>
        <fullName evidence="1">Uncharacterized protein</fullName>
    </submittedName>
</protein>
<organism evidence="1 2">
    <name type="scientific">Gulosibacter molinativorax</name>
    <dbReference type="NCBI Taxonomy" id="256821"/>
    <lineage>
        <taxon>Bacteria</taxon>
        <taxon>Bacillati</taxon>
        <taxon>Actinomycetota</taxon>
        <taxon>Actinomycetes</taxon>
        <taxon>Micrococcales</taxon>
        <taxon>Microbacteriaceae</taxon>
        <taxon>Gulosibacter</taxon>
    </lineage>
</organism>
<reference evidence="1" key="1">
    <citation type="submission" date="2018-03" db="EMBL/GenBank/DDBJ databases">
        <authorList>
            <person name="Nunes O.C."/>
            <person name="Lopes A.R."/>
            <person name="Froufe H."/>
            <person name="Munoz-Merida A."/>
            <person name="Barroso C."/>
            <person name="Egas C."/>
        </authorList>
    </citation>
    <scope>NUCLEOTIDE SEQUENCE</scope>
    <source>
        <strain evidence="1">ON4</strain>
    </source>
</reference>
<gene>
    <name evidence="1" type="ORF">C7K25_04730</name>
</gene>
<sequence length="118" mass="12900">MFNSTPDAQVGAMWAGADVASPAVRDGIDRVQSEHWAARSAEIIGRIGADAGRGLGTSLGTILERSRSSRRSPFLPGRAVYRDESRGVTAVCDSQRDEDWDDHMWDVDRMQHEAEGAN</sequence>
<evidence type="ECO:0000313" key="1">
    <source>
        <dbReference type="EMBL" id="MDJ1370676.1"/>
    </source>
</evidence>
<comment type="caution">
    <text evidence="1">The sequence shown here is derived from an EMBL/GenBank/DDBJ whole genome shotgun (WGS) entry which is preliminary data.</text>
</comment>
<dbReference type="EMBL" id="PXVD01000006">
    <property type="protein sequence ID" value="MDJ1370676.1"/>
    <property type="molecule type" value="Genomic_DNA"/>
</dbReference>